<organism evidence="3">
    <name type="scientific">marine metagenome</name>
    <dbReference type="NCBI Taxonomy" id="408172"/>
    <lineage>
        <taxon>unclassified sequences</taxon>
        <taxon>metagenomes</taxon>
        <taxon>ecological metagenomes</taxon>
    </lineage>
</organism>
<sequence length="278" mass="29636">MRSGGLIWIPLTLAATAAQVLRTARQHELRQFLSASGAAYVRFLFAWPFALLLGLGTWLRMFDGAAIQRSFWLWSVTAGVVQIIGTVLLLRSFRARDFAIGTVYSKAEVILVAIGSAVFLNEPLRGLGWVGVAVVLVGVALLTATSGIEAALQRWGDPAAWLGIGAGLFFALSAVGIRGAATSITGATLWEKTSLTLLVILSCQALLHGAFLAVTDCNQLAVIWKHRSECLPVGLLSFAGTTGWIAAMAVATAAKVRALGQVEIVLVFLISLIRLREH</sequence>
<accession>A0A382U8X7</accession>
<evidence type="ECO:0000259" key="2">
    <source>
        <dbReference type="Pfam" id="PF00892"/>
    </source>
</evidence>
<feature type="non-terminal residue" evidence="3">
    <location>
        <position position="278"/>
    </location>
</feature>
<evidence type="ECO:0000313" key="3">
    <source>
        <dbReference type="EMBL" id="SVD30315.1"/>
    </source>
</evidence>
<proteinExistence type="predicted"/>
<feature type="transmembrane region" description="Helical" evidence="1">
    <location>
        <begin position="233"/>
        <end position="251"/>
    </location>
</feature>
<keyword evidence="1" id="KW-1133">Transmembrane helix</keyword>
<dbReference type="Pfam" id="PF00892">
    <property type="entry name" value="EamA"/>
    <property type="match status" value="1"/>
</dbReference>
<feature type="transmembrane region" description="Helical" evidence="1">
    <location>
        <begin position="127"/>
        <end position="148"/>
    </location>
</feature>
<feature type="transmembrane region" description="Helical" evidence="1">
    <location>
        <begin position="39"/>
        <end position="59"/>
    </location>
</feature>
<gene>
    <name evidence="3" type="ORF">METZ01_LOCUS383169</name>
</gene>
<keyword evidence="1" id="KW-0812">Transmembrane</keyword>
<feature type="transmembrane region" description="Helical" evidence="1">
    <location>
        <begin position="71"/>
        <end position="92"/>
    </location>
</feature>
<reference evidence="3" key="1">
    <citation type="submission" date="2018-05" db="EMBL/GenBank/DDBJ databases">
        <authorList>
            <person name="Lanie J.A."/>
            <person name="Ng W.-L."/>
            <person name="Kazmierczak K.M."/>
            <person name="Andrzejewski T.M."/>
            <person name="Davidsen T.M."/>
            <person name="Wayne K.J."/>
            <person name="Tettelin H."/>
            <person name="Glass J.I."/>
            <person name="Rusch D."/>
            <person name="Podicherti R."/>
            <person name="Tsui H.-C.T."/>
            <person name="Winkler M.E."/>
        </authorList>
    </citation>
    <scope>NUCLEOTIDE SEQUENCE</scope>
</reference>
<keyword evidence="1" id="KW-0472">Membrane</keyword>
<dbReference type="InterPro" id="IPR037185">
    <property type="entry name" value="EmrE-like"/>
</dbReference>
<feature type="transmembrane region" description="Helical" evidence="1">
    <location>
        <begin position="160"/>
        <end position="181"/>
    </location>
</feature>
<dbReference type="EMBL" id="UINC01142150">
    <property type="protein sequence ID" value="SVD30315.1"/>
    <property type="molecule type" value="Genomic_DNA"/>
</dbReference>
<protein>
    <recommendedName>
        <fullName evidence="2">EamA domain-containing protein</fullName>
    </recommendedName>
</protein>
<feature type="domain" description="EamA" evidence="2">
    <location>
        <begin position="26"/>
        <end position="143"/>
    </location>
</feature>
<dbReference type="Gene3D" id="1.10.3730.20">
    <property type="match status" value="1"/>
</dbReference>
<feature type="transmembrane region" description="Helical" evidence="1">
    <location>
        <begin position="98"/>
        <end position="120"/>
    </location>
</feature>
<feature type="transmembrane region" description="Helical" evidence="1">
    <location>
        <begin position="193"/>
        <end position="213"/>
    </location>
</feature>
<name>A0A382U8X7_9ZZZZ</name>
<dbReference type="AlphaFoldDB" id="A0A382U8X7"/>
<dbReference type="InterPro" id="IPR000620">
    <property type="entry name" value="EamA_dom"/>
</dbReference>
<dbReference type="GO" id="GO:0016020">
    <property type="term" value="C:membrane"/>
    <property type="evidence" value="ECO:0007669"/>
    <property type="project" value="InterPro"/>
</dbReference>
<evidence type="ECO:0000256" key="1">
    <source>
        <dbReference type="SAM" id="Phobius"/>
    </source>
</evidence>
<dbReference type="SUPFAM" id="SSF103481">
    <property type="entry name" value="Multidrug resistance efflux transporter EmrE"/>
    <property type="match status" value="1"/>
</dbReference>